<dbReference type="InterPro" id="IPR036875">
    <property type="entry name" value="Znf_CCHC_sf"/>
</dbReference>
<dbReference type="SMART" id="SM00343">
    <property type="entry name" value="ZnF_C2HC"/>
    <property type="match status" value="1"/>
</dbReference>
<dbReference type="PROSITE" id="PS50158">
    <property type="entry name" value="ZF_CCHC"/>
    <property type="match status" value="1"/>
</dbReference>
<gene>
    <name evidence="4" type="ORF">IWZ03DRAFT_139586</name>
</gene>
<name>A0ABR1KTX9_9PEZI</name>
<dbReference type="Gene3D" id="4.10.60.10">
    <property type="entry name" value="Zinc finger, CCHC-type"/>
    <property type="match status" value="1"/>
</dbReference>
<sequence length="164" mass="17678">METGAPGYGDGDAPSSSPRATHLAVAVPLSGRGPCRVGSRWVWVGAQVSPGALEKMIDPSDPRSSSYKYPPLPKPPSSCESPLSRCPCTRADSLKRDFTPFVPKLHEVESRRMSSLSRRACYKCGNVGHYAEVCSSSERLCYNCKQPGMCGRNSSPAQSDCPRP</sequence>
<keyword evidence="1" id="KW-0863">Zinc-finger</keyword>
<evidence type="ECO:0000256" key="2">
    <source>
        <dbReference type="SAM" id="MobiDB-lite"/>
    </source>
</evidence>
<evidence type="ECO:0000256" key="1">
    <source>
        <dbReference type="PROSITE-ProRule" id="PRU00047"/>
    </source>
</evidence>
<organism evidence="4 5">
    <name type="scientific">Phyllosticta citriasiana</name>
    <dbReference type="NCBI Taxonomy" id="595635"/>
    <lineage>
        <taxon>Eukaryota</taxon>
        <taxon>Fungi</taxon>
        <taxon>Dikarya</taxon>
        <taxon>Ascomycota</taxon>
        <taxon>Pezizomycotina</taxon>
        <taxon>Dothideomycetes</taxon>
        <taxon>Dothideomycetes incertae sedis</taxon>
        <taxon>Botryosphaeriales</taxon>
        <taxon>Phyllostictaceae</taxon>
        <taxon>Phyllosticta</taxon>
    </lineage>
</organism>
<dbReference type="Proteomes" id="UP001363622">
    <property type="component" value="Unassembled WGS sequence"/>
</dbReference>
<evidence type="ECO:0000313" key="5">
    <source>
        <dbReference type="Proteomes" id="UP001363622"/>
    </source>
</evidence>
<dbReference type="SUPFAM" id="SSF57756">
    <property type="entry name" value="Retrovirus zinc finger-like domains"/>
    <property type="match status" value="1"/>
</dbReference>
<dbReference type="Pfam" id="PF00098">
    <property type="entry name" value="zf-CCHC"/>
    <property type="match status" value="1"/>
</dbReference>
<accession>A0ABR1KTX9</accession>
<keyword evidence="5" id="KW-1185">Reference proteome</keyword>
<proteinExistence type="predicted"/>
<reference evidence="4 5" key="1">
    <citation type="submission" date="2024-04" db="EMBL/GenBank/DDBJ databases">
        <title>Phyllosticta paracitricarpa is synonymous to the EU quarantine fungus P. citricarpa based on phylogenomic analyses.</title>
        <authorList>
            <consortium name="Lawrence Berkeley National Laboratory"/>
            <person name="Van Ingen-Buijs V.A."/>
            <person name="Van Westerhoven A.C."/>
            <person name="Haridas S."/>
            <person name="Skiadas P."/>
            <person name="Martin F."/>
            <person name="Groenewald J.Z."/>
            <person name="Crous P.W."/>
            <person name="Seidl M.F."/>
        </authorList>
    </citation>
    <scope>NUCLEOTIDE SEQUENCE [LARGE SCALE GENOMIC DNA]</scope>
    <source>
        <strain evidence="4 5">CBS 123371</strain>
    </source>
</reference>
<comment type="caution">
    <text evidence="4">The sequence shown here is derived from an EMBL/GenBank/DDBJ whole genome shotgun (WGS) entry which is preliminary data.</text>
</comment>
<dbReference type="EMBL" id="JBBPHU010000003">
    <property type="protein sequence ID" value="KAK7520491.1"/>
    <property type="molecule type" value="Genomic_DNA"/>
</dbReference>
<dbReference type="InterPro" id="IPR001878">
    <property type="entry name" value="Znf_CCHC"/>
</dbReference>
<keyword evidence="1" id="KW-0862">Zinc</keyword>
<feature type="region of interest" description="Disordered" evidence="2">
    <location>
        <begin position="54"/>
        <end position="81"/>
    </location>
</feature>
<feature type="domain" description="CCHC-type" evidence="3">
    <location>
        <begin position="121"/>
        <end position="134"/>
    </location>
</feature>
<protein>
    <recommendedName>
        <fullName evidence="3">CCHC-type domain-containing protein</fullName>
    </recommendedName>
</protein>
<keyword evidence="1" id="KW-0479">Metal-binding</keyword>
<evidence type="ECO:0000313" key="4">
    <source>
        <dbReference type="EMBL" id="KAK7520491.1"/>
    </source>
</evidence>
<evidence type="ECO:0000259" key="3">
    <source>
        <dbReference type="PROSITE" id="PS50158"/>
    </source>
</evidence>